<keyword evidence="2" id="KW-0802">TPR repeat</keyword>
<evidence type="ECO:0000256" key="1">
    <source>
        <dbReference type="ARBA" id="ARBA00022737"/>
    </source>
</evidence>
<organism evidence="3 4">
    <name type="scientific">Papaver somniferum</name>
    <name type="common">Opium poppy</name>
    <dbReference type="NCBI Taxonomy" id="3469"/>
    <lineage>
        <taxon>Eukaryota</taxon>
        <taxon>Viridiplantae</taxon>
        <taxon>Streptophyta</taxon>
        <taxon>Embryophyta</taxon>
        <taxon>Tracheophyta</taxon>
        <taxon>Spermatophyta</taxon>
        <taxon>Magnoliopsida</taxon>
        <taxon>Ranunculales</taxon>
        <taxon>Papaveraceae</taxon>
        <taxon>Papaveroideae</taxon>
        <taxon>Papaver</taxon>
    </lineage>
</organism>
<protein>
    <submittedName>
        <fullName evidence="3">Uncharacterized protein</fullName>
    </submittedName>
</protein>
<dbReference type="Pfam" id="PF12569">
    <property type="entry name" value="NatA_aux_su"/>
    <property type="match status" value="1"/>
</dbReference>
<evidence type="ECO:0000256" key="2">
    <source>
        <dbReference type="ARBA" id="ARBA00022803"/>
    </source>
</evidence>
<evidence type="ECO:0000313" key="3">
    <source>
        <dbReference type="EMBL" id="RZC59859.1"/>
    </source>
</evidence>
<keyword evidence="4" id="KW-1185">Reference proteome</keyword>
<dbReference type="PANTHER" id="PTHR22767">
    <property type="entry name" value="N-TERMINAL ACETYLTRANSFERASE-RELATED"/>
    <property type="match status" value="1"/>
</dbReference>
<name>A0A4Y7JJC7_PAPSO</name>
<dbReference type="Gramene" id="RZC59859">
    <property type="protein sequence ID" value="RZC59859"/>
    <property type="gene ID" value="C5167_007164"/>
</dbReference>
<dbReference type="InterPro" id="IPR021183">
    <property type="entry name" value="NatA_aux_su"/>
</dbReference>
<dbReference type="Gene3D" id="1.25.40.1040">
    <property type="match status" value="1"/>
</dbReference>
<dbReference type="GO" id="GO:0005737">
    <property type="term" value="C:cytoplasm"/>
    <property type="evidence" value="ECO:0007669"/>
    <property type="project" value="UniProtKB-ARBA"/>
</dbReference>
<gene>
    <name evidence="3" type="ORF">C5167_007164</name>
</gene>
<proteinExistence type="predicted"/>
<dbReference type="STRING" id="3469.A0A4Y7JJC7"/>
<dbReference type="Proteomes" id="UP000316621">
    <property type="component" value="Chromosome 4"/>
</dbReference>
<reference evidence="3 4" key="1">
    <citation type="journal article" date="2018" name="Science">
        <title>The opium poppy genome and morphinan production.</title>
        <authorList>
            <person name="Guo L."/>
            <person name="Winzer T."/>
            <person name="Yang X."/>
            <person name="Li Y."/>
            <person name="Ning Z."/>
            <person name="He Z."/>
            <person name="Teodor R."/>
            <person name="Lu Y."/>
            <person name="Bowser T.A."/>
            <person name="Graham I.A."/>
            <person name="Ye K."/>
        </authorList>
    </citation>
    <scope>NUCLEOTIDE SEQUENCE [LARGE SCALE GENOMIC DNA]</scope>
    <source>
        <strain evidence="4">cv. HN1</strain>
        <tissue evidence="3">Leaves</tissue>
    </source>
</reference>
<keyword evidence="1" id="KW-0677">Repeat</keyword>
<evidence type="ECO:0000313" key="4">
    <source>
        <dbReference type="Proteomes" id="UP000316621"/>
    </source>
</evidence>
<dbReference type="AlphaFoldDB" id="A0A4Y7JJC7"/>
<sequence>MTPKGDCSETFKISLLDDEAFKEGKEGGFLYKCITSLTNTRKGFPLDDEKVDSQSLGQFSANVAGTVTGLWSPVSSKTLALNLFWQVDKLAVKKQQSSLLLKLNRLEEGEKIYRVLLSINPDNYRYYTGLQKCVGLLSSETGQYSFDEIQKLDALYKS</sequence>
<dbReference type="PANTHER" id="PTHR22767:SF2">
    <property type="entry name" value="N(ALPHA)-ACETYLTRANSFERASE 15_16, ISOFORM A"/>
    <property type="match status" value="1"/>
</dbReference>
<dbReference type="EMBL" id="CM010718">
    <property type="protein sequence ID" value="RZC59859.1"/>
    <property type="molecule type" value="Genomic_DNA"/>
</dbReference>
<accession>A0A4Y7JJC7</accession>